<reference evidence="2" key="1">
    <citation type="journal article" date="1999" name="Methods Enzymol.">
        <title>High-efficiency full-length cDNA cloning.</title>
        <authorList>
            <person name="Carninci P."/>
            <person name="Hayashizaki Y."/>
        </authorList>
    </citation>
    <scope>NUCLEOTIDE SEQUENCE</scope>
    <source>
        <strain evidence="2">C57BL/6J</strain>
        <tissue evidence="2">Testis</tissue>
    </source>
</reference>
<feature type="compositionally biased region" description="Low complexity" evidence="1">
    <location>
        <begin position="71"/>
        <end position="84"/>
    </location>
</feature>
<feature type="region of interest" description="Disordered" evidence="1">
    <location>
        <begin position="41"/>
        <end position="60"/>
    </location>
</feature>
<evidence type="ECO:0000313" key="3">
    <source>
        <dbReference type="MGI" id="MGI:1914890"/>
    </source>
</evidence>
<feature type="compositionally biased region" description="Polar residues" evidence="1">
    <location>
        <begin position="51"/>
        <end position="60"/>
    </location>
</feature>
<reference evidence="2" key="2">
    <citation type="journal article" date="2000" name="Genome Res.">
        <title>Normalization and subtraction of cap-trapper-selected cDNAs to prepare full-length cDNA libraries for rapid discovery of new genes.</title>
        <authorList>
            <person name="Carninci P."/>
            <person name="Shibata Y."/>
            <person name="Hayatsu N."/>
            <person name="Sugahara Y."/>
            <person name="Shibata K."/>
            <person name="Itoh M."/>
            <person name="Konno H."/>
            <person name="Okazaki Y."/>
            <person name="Muramatsu M."/>
            <person name="Hayashizaki Y."/>
        </authorList>
    </citation>
    <scope>NUCLEOTIDE SEQUENCE</scope>
    <source>
        <strain evidence="2">C57BL/6J</strain>
        <tissue evidence="2">Testis</tissue>
    </source>
</reference>
<proteinExistence type="evidence at transcript level"/>
<protein>
    <submittedName>
        <fullName evidence="2">Uncharacterized protein</fullName>
    </submittedName>
</protein>
<feature type="compositionally biased region" description="Polar residues" evidence="1">
    <location>
        <begin position="88"/>
        <end position="98"/>
    </location>
</feature>
<reference evidence="2" key="8">
    <citation type="journal article" date="2005" name="Science">
        <title>Antisense Transcription in the Mammalian Transcriptome.</title>
        <authorList>
            <consortium name="RIKEN Genome Exploration Research Group and Genome Science Group (Genome Network Project Core Group) and the FANTOM Consortium"/>
        </authorList>
    </citation>
    <scope>NUCLEOTIDE SEQUENCE</scope>
    <source>
        <strain evidence="2">C57BL/6J</strain>
        <tissue evidence="2">Testis</tissue>
    </source>
</reference>
<feature type="region of interest" description="Disordered" evidence="1">
    <location>
        <begin position="1"/>
        <end position="23"/>
    </location>
</feature>
<dbReference type="MGI" id="MGI:1914890">
    <property type="gene designation" value="4930465K10Rik"/>
</dbReference>
<evidence type="ECO:0000313" key="2">
    <source>
        <dbReference type="EMBL" id="BAB29875.1"/>
    </source>
</evidence>
<reference evidence="2" key="4">
    <citation type="submission" date="2000-07" db="EMBL/GenBank/DDBJ databases">
        <authorList>
            <person name="Adachi J."/>
            <person name="Aizawa K."/>
            <person name="Akahira S."/>
            <person name="Akimura T."/>
            <person name="Arai A."/>
            <person name="Aono H."/>
            <person name="Arakawa T."/>
            <person name="Bono H."/>
            <person name="Carninci P."/>
            <person name="Fukuda S."/>
            <person name="Fukunishi Y."/>
            <person name="Furuno M."/>
            <person name="Hanagaki T."/>
            <person name="Hara A."/>
            <person name="Hayatsu N."/>
            <person name="Hiramoto K."/>
            <person name="Hiraoka T."/>
            <person name="Hori F."/>
            <person name="Imotani K."/>
            <person name="Ishii Y."/>
            <person name="Itoh M."/>
            <person name="Izawa M."/>
            <person name="Kasukawa T."/>
            <person name="Kato H."/>
            <person name="Kawai J."/>
            <person name="Kojima Y."/>
            <person name="Konno H."/>
            <person name="Kouda M."/>
            <person name="Koya S."/>
            <person name="Kurihara C."/>
            <person name="Matsuyama T."/>
            <person name="Miyazaki A."/>
            <person name="Nishi K."/>
            <person name="Nomura K."/>
            <person name="Numazaki R."/>
            <person name="Ohno M."/>
            <person name="Okazaki Y."/>
            <person name="Okido T."/>
            <person name="Owa C."/>
            <person name="Saito H."/>
            <person name="Saito R."/>
            <person name="Sakai C."/>
            <person name="Sakai K."/>
            <person name="Sano H."/>
            <person name="Sasaki D."/>
            <person name="Shibata K."/>
            <person name="Shibata Y."/>
            <person name="Shinagawa A."/>
            <person name="Shiraki T."/>
            <person name="Sogabe Y."/>
            <person name="Suzuki H."/>
            <person name="Tagami M."/>
            <person name="Tagawa A."/>
            <person name="Takahashi F."/>
            <person name="Tanaka T."/>
            <person name="Tejima Y."/>
            <person name="Toya T."/>
            <person name="Yamamura T."/>
            <person name="Yasunishi A."/>
            <person name="Yoshida K."/>
            <person name="Yoshino M."/>
            <person name="Muramatsu M."/>
            <person name="Hayashizaki Y."/>
        </authorList>
    </citation>
    <scope>NUCLEOTIDE SEQUENCE</scope>
    <source>
        <strain evidence="2">C57BL/6J</strain>
        <tissue evidence="2">Testis</tissue>
    </source>
</reference>
<dbReference type="AGR" id="MGI:1914890"/>
<accession>Q9D5C3</accession>
<sequence>MGLASRGLPSTHPLEKPFRRSSRCPIRGVTPARCPISFAPHFPSGAKDSSAPGNCSAPTPALTSCSSLGSGNAAGLAASAPPAGDTVLQGTPLRQPTHASRRSEFHLCRVTPWFGSPPWEG</sequence>
<reference evidence="2" key="7">
    <citation type="journal article" date="2005" name="Science">
        <title>The Transcriptional Landscape of the Mammalian Genome.</title>
        <authorList>
            <consortium name="The FANTOM Consortium"/>
            <consortium name="Riken Genome Exploration Research Group and Genome Science Group (Genome Network Project Core Group)"/>
        </authorList>
    </citation>
    <scope>NUCLEOTIDE SEQUENCE</scope>
    <source>
        <strain evidence="2">C57BL/6J</strain>
        <tissue evidence="2">Testis</tissue>
    </source>
</reference>
<name>Q9D5C3_MOUSE</name>
<dbReference type="EMBL" id="AK015507">
    <property type="protein sequence ID" value="BAB29875.1"/>
    <property type="molecule type" value="mRNA"/>
</dbReference>
<reference evidence="2" key="3">
    <citation type="journal article" date="2000" name="Genome Res.">
        <title>RIKEN integrated sequence analysis (RISA) system--384-format sequencing pipeline with 384 multicapillary sequencer.</title>
        <authorList>
            <person name="Shibata K."/>
            <person name="Itoh M."/>
            <person name="Aizawa K."/>
            <person name="Nagaoka S."/>
            <person name="Sasaki N."/>
            <person name="Carninci P."/>
            <person name="Konno H."/>
            <person name="Akiyama J."/>
            <person name="Nishi K."/>
            <person name="Kitsunai T."/>
            <person name="Tashiro H."/>
            <person name="Itoh M."/>
            <person name="Sumi N."/>
            <person name="Ishii Y."/>
            <person name="Nakamura S."/>
            <person name="Hazama M."/>
            <person name="Nishine T."/>
            <person name="Harada A."/>
            <person name="Yamamoto R."/>
            <person name="Matsumoto H."/>
            <person name="Sakaguchi S."/>
            <person name="Ikegami T."/>
            <person name="Kashiwagi K."/>
            <person name="Fujiwake S."/>
            <person name="Inoue K."/>
            <person name="Togawa Y."/>
            <person name="Izawa M."/>
            <person name="Ohara E."/>
            <person name="Watahiki M."/>
            <person name="Yoneda Y."/>
            <person name="Ishikawa T."/>
            <person name="Ozawa K."/>
            <person name="Tanaka T."/>
            <person name="Matsuura S."/>
            <person name="Kawai J."/>
            <person name="Okazaki Y."/>
            <person name="Muramatsu M."/>
            <person name="Inoue Y."/>
            <person name="Kira A."/>
            <person name="Hayashizaki Y."/>
        </authorList>
    </citation>
    <scope>NUCLEOTIDE SEQUENCE</scope>
    <source>
        <strain evidence="2">C57BL/6J</strain>
        <tissue evidence="2">Testis</tissue>
    </source>
</reference>
<gene>
    <name evidence="3" type="primary">4930465K10Rik</name>
</gene>
<reference evidence="2" key="5">
    <citation type="journal article" date="2001" name="Nature">
        <title>Functional annotation of a full-length mouse cDNA collection.</title>
        <authorList>
            <consortium name="The RIKEN Genome Exploration Research Group Phase II Team and the FANTOM Consortium"/>
        </authorList>
    </citation>
    <scope>NUCLEOTIDE SEQUENCE</scope>
    <source>
        <strain evidence="2">C57BL/6J</strain>
        <tissue evidence="2">Testis</tissue>
    </source>
</reference>
<dbReference type="AlphaFoldDB" id="Q9D5C3"/>
<organism evidence="2">
    <name type="scientific">Mus musculus</name>
    <name type="common">Mouse</name>
    <dbReference type="NCBI Taxonomy" id="10090"/>
    <lineage>
        <taxon>Eukaryota</taxon>
        <taxon>Metazoa</taxon>
        <taxon>Chordata</taxon>
        <taxon>Craniata</taxon>
        <taxon>Vertebrata</taxon>
        <taxon>Euteleostomi</taxon>
        <taxon>Mammalia</taxon>
        <taxon>Eutheria</taxon>
        <taxon>Euarchontoglires</taxon>
        <taxon>Glires</taxon>
        <taxon>Rodentia</taxon>
        <taxon>Myomorpha</taxon>
        <taxon>Muroidea</taxon>
        <taxon>Muridae</taxon>
        <taxon>Murinae</taxon>
        <taxon>Mus</taxon>
        <taxon>Mus</taxon>
    </lineage>
</organism>
<evidence type="ECO:0000256" key="1">
    <source>
        <dbReference type="SAM" id="MobiDB-lite"/>
    </source>
</evidence>
<feature type="region of interest" description="Disordered" evidence="1">
    <location>
        <begin position="71"/>
        <end position="101"/>
    </location>
</feature>
<reference evidence="2" key="6">
    <citation type="journal article" date="2002" name="Nature">
        <title>Analysis of the mouse transcriptome based on functional annotation of 60,770 full-length cDNAs.</title>
        <authorList>
            <consortium name="The FANTOM Consortium and the RIKEN Genome Exploration Research Group Phase I and II Team"/>
        </authorList>
    </citation>
    <scope>NUCLEOTIDE SEQUENCE</scope>
    <source>
        <strain evidence="2">C57BL/6J</strain>
        <tissue evidence="2">Testis</tissue>
    </source>
</reference>